<evidence type="ECO:0000313" key="3">
    <source>
        <dbReference type="Proteomes" id="UP000198407"/>
    </source>
</evidence>
<sequence length="92" mass="9745">MLYPISIEWEEGLTAIGIQIPDIPGAVTAADTFEEACAAAVEVAHIMLDEIAGSGRPIPLPSSAVAHRGHPEFEGMDWGALDVDVTAYLAER</sequence>
<protein>
    <submittedName>
        <fullName evidence="2">Predicted nuclease of the RNAse H fold, HicB family</fullName>
    </submittedName>
</protein>
<name>A0A239CF17_9PSED</name>
<dbReference type="SUPFAM" id="SSF143100">
    <property type="entry name" value="TTHA1013/TTHA0281-like"/>
    <property type="match status" value="1"/>
</dbReference>
<reference evidence="3" key="1">
    <citation type="submission" date="2017-06" db="EMBL/GenBank/DDBJ databases">
        <authorList>
            <person name="Varghese N."/>
            <person name="Submissions S."/>
        </authorList>
    </citation>
    <scope>NUCLEOTIDE SEQUENCE [LARGE SCALE GENOMIC DNA]</scope>
    <source>
        <strain evidence="3">DSM 22348</strain>
    </source>
</reference>
<dbReference type="Pfam" id="PF15919">
    <property type="entry name" value="HicB_lk_antitox"/>
    <property type="match status" value="1"/>
</dbReference>
<dbReference type="Gene3D" id="3.30.160.250">
    <property type="match status" value="1"/>
</dbReference>
<evidence type="ECO:0000259" key="1">
    <source>
        <dbReference type="Pfam" id="PF15919"/>
    </source>
</evidence>
<dbReference type="OrthoDB" id="9807959at2"/>
<feature type="domain" description="HicB-like antitoxin of toxin-antitoxin system" evidence="1">
    <location>
        <begin position="3"/>
        <end position="88"/>
    </location>
</feature>
<accession>A0A239CF17</accession>
<gene>
    <name evidence="2" type="ORF">SAMN05444352_104173</name>
</gene>
<dbReference type="AlphaFoldDB" id="A0A239CF17"/>
<dbReference type="EMBL" id="FZOL01000004">
    <property type="protein sequence ID" value="SNS18787.1"/>
    <property type="molecule type" value="Genomic_DNA"/>
</dbReference>
<dbReference type="Proteomes" id="UP000198407">
    <property type="component" value="Unassembled WGS sequence"/>
</dbReference>
<dbReference type="InterPro" id="IPR031807">
    <property type="entry name" value="HicB-like"/>
</dbReference>
<dbReference type="InterPro" id="IPR035069">
    <property type="entry name" value="TTHA1013/TTHA0281-like"/>
</dbReference>
<proteinExistence type="predicted"/>
<organism evidence="2 3">
    <name type="scientific">Pseudomonas japonica</name>
    <dbReference type="NCBI Taxonomy" id="256466"/>
    <lineage>
        <taxon>Bacteria</taxon>
        <taxon>Pseudomonadati</taxon>
        <taxon>Pseudomonadota</taxon>
        <taxon>Gammaproteobacteria</taxon>
        <taxon>Pseudomonadales</taxon>
        <taxon>Pseudomonadaceae</taxon>
        <taxon>Pseudomonas</taxon>
    </lineage>
</organism>
<dbReference type="STRING" id="1215104.GCA_000730585_05165"/>
<evidence type="ECO:0000313" key="2">
    <source>
        <dbReference type="EMBL" id="SNS18787.1"/>
    </source>
</evidence>
<keyword evidence="3" id="KW-1185">Reference proteome</keyword>